<dbReference type="Gene3D" id="3.40.395.10">
    <property type="entry name" value="Adenoviral Proteinase, Chain A"/>
    <property type="match status" value="1"/>
</dbReference>
<proteinExistence type="predicted"/>
<gene>
    <name evidence="1" type="ORF">RIF29_08923</name>
</gene>
<evidence type="ECO:0000313" key="2">
    <source>
        <dbReference type="Proteomes" id="UP001372338"/>
    </source>
</evidence>
<name>A0AAN9FRA5_CROPI</name>
<evidence type="ECO:0000313" key="1">
    <source>
        <dbReference type="EMBL" id="KAK7281174.1"/>
    </source>
</evidence>
<dbReference type="SUPFAM" id="SSF54001">
    <property type="entry name" value="Cysteine proteinases"/>
    <property type="match status" value="1"/>
</dbReference>
<keyword evidence="2" id="KW-1185">Reference proteome</keyword>
<organism evidence="1 2">
    <name type="scientific">Crotalaria pallida</name>
    <name type="common">Smooth rattlebox</name>
    <name type="synonym">Crotalaria striata</name>
    <dbReference type="NCBI Taxonomy" id="3830"/>
    <lineage>
        <taxon>Eukaryota</taxon>
        <taxon>Viridiplantae</taxon>
        <taxon>Streptophyta</taxon>
        <taxon>Embryophyta</taxon>
        <taxon>Tracheophyta</taxon>
        <taxon>Spermatophyta</taxon>
        <taxon>Magnoliopsida</taxon>
        <taxon>eudicotyledons</taxon>
        <taxon>Gunneridae</taxon>
        <taxon>Pentapetalae</taxon>
        <taxon>rosids</taxon>
        <taxon>fabids</taxon>
        <taxon>Fabales</taxon>
        <taxon>Fabaceae</taxon>
        <taxon>Papilionoideae</taxon>
        <taxon>50 kb inversion clade</taxon>
        <taxon>genistoids sensu lato</taxon>
        <taxon>core genistoids</taxon>
        <taxon>Crotalarieae</taxon>
        <taxon>Crotalaria</taxon>
    </lineage>
</organism>
<evidence type="ECO:0008006" key="3">
    <source>
        <dbReference type="Google" id="ProtNLM"/>
    </source>
</evidence>
<dbReference type="InterPro" id="IPR038765">
    <property type="entry name" value="Papain-like_cys_pep_sf"/>
</dbReference>
<sequence length="246" mass="28735">MKVHRSYRYNKYSQNPSILETILYHVQQKFFTDKAIVSNASSGGKTCEEAKDIGIKQKARMKFALKPEMNLDEFQQKIAYYVFEEQLEESEILFNCDGMVLNRKDFECFLPGNEIPELIVLLMCWLNTLRQTKEPKIKTWTLPLAFAAEVIDKRSVCDIIDRYCLHWMPHTRDLQYVNFIFVPVLENHAHWYLVVVSFLDQKLDEDVARMSGVLKLLLSPINELEATITARAEEATSKFRARKCPN</sequence>
<accession>A0AAN9FRA5</accession>
<dbReference type="Proteomes" id="UP001372338">
    <property type="component" value="Unassembled WGS sequence"/>
</dbReference>
<dbReference type="AlphaFoldDB" id="A0AAN9FRA5"/>
<protein>
    <recommendedName>
        <fullName evidence="3">Ubiquitin-like protease family profile domain-containing protein</fullName>
    </recommendedName>
</protein>
<dbReference type="EMBL" id="JAYWIO010000002">
    <property type="protein sequence ID" value="KAK7281174.1"/>
    <property type="molecule type" value="Genomic_DNA"/>
</dbReference>
<comment type="caution">
    <text evidence="1">The sequence shown here is derived from an EMBL/GenBank/DDBJ whole genome shotgun (WGS) entry which is preliminary data.</text>
</comment>
<reference evidence="1 2" key="1">
    <citation type="submission" date="2024-01" db="EMBL/GenBank/DDBJ databases">
        <title>The genomes of 5 underutilized Papilionoideae crops provide insights into root nodulation and disease resistanc.</title>
        <authorList>
            <person name="Yuan L."/>
        </authorList>
    </citation>
    <scope>NUCLEOTIDE SEQUENCE [LARGE SCALE GENOMIC DNA]</scope>
    <source>
        <strain evidence="1">ZHUSHIDOU_FW_LH</strain>
        <tissue evidence="1">Leaf</tissue>
    </source>
</reference>